<dbReference type="STRING" id="174720.A0A0N5CI40"/>
<dbReference type="PANTHER" id="PTHR11567">
    <property type="entry name" value="ACID PHOSPHATASE-RELATED"/>
    <property type="match status" value="1"/>
</dbReference>
<keyword evidence="4" id="KW-0732">Signal</keyword>
<dbReference type="PROSITE" id="PS00616">
    <property type="entry name" value="HIS_ACID_PHOSPHAT_1"/>
    <property type="match status" value="1"/>
</dbReference>
<dbReference type="PANTHER" id="PTHR11567:SF211">
    <property type="entry name" value="PROSTATIC ACID PHOSPHATASE"/>
    <property type="match status" value="1"/>
</dbReference>
<keyword evidence="8" id="KW-1133">Transmembrane helix</keyword>
<comment type="catalytic activity">
    <reaction evidence="1">
        <text>a phosphate monoester + H2O = an alcohol + phosphate</text>
        <dbReference type="Rhea" id="RHEA:15017"/>
        <dbReference type="ChEBI" id="CHEBI:15377"/>
        <dbReference type="ChEBI" id="CHEBI:30879"/>
        <dbReference type="ChEBI" id="CHEBI:43474"/>
        <dbReference type="ChEBI" id="CHEBI:67140"/>
        <dbReference type="EC" id="3.1.3.2"/>
    </reaction>
</comment>
<dbReference type="InterPro" id="IPR033379">
    <property type="entry name" value="Acid_Pase_AS"/>
</dbReference>
<evidence type="ECO:0000256" key="8">
    <source>
        <dbReference type="SAM" id="Phobius"/>
    </source>
</evidence>
<evidence type="ECO:0000256" key="6">
    <source>
        <dbReference type="ARBA" id="ARBA00023157"/>
    </source>
</evidence>
<keyword evidence="8" id="KW-0812">Transmembrane</keyword>
<protein>
    <recommendedName>
        <fullName evidence="3">acid phosphatase</fullName>
        <ecNumber evidence="3">3.1.3.2</ecNumber>
    </recommendedName>
</protein>
<dbReference type="GO" id="GO:0003993">
    <property type="term" value="F:acid phosphatase activity"/>
    <property type="evidence" value="ECO:0007669"/>
    <property type="project" value="UniProtKB-EC"/>
</dbReference>
<evidence type="ECO:0000313" key="9">
    <source>
        <dbReference type="Proteomes" id="UP000046392"/>
    </source>
</evidence>
<name>A0A0N5CI40_STREA</name>
<dbReference type="WBParaSite" id="SPAL_0001750200.1">
    <property type="protein sequence ID" value="SPAL_0001750200.1"/>
    <property type="gene ID" value="SPAL_0001750200"/>
</dbReference>
<dbReference type="SUPFAM" id="SSF53254">
    <property type="entry name" value="Phosphoglycerate mutase-like"/>
    <property type="match status" value="1"/>
</dbReference>
<dbReference type="InterPro" id="IPR029033">
    <property type="entry name" value="His_PPase_superfam"/>
</dbReference>
<dbReference type="AlphaFoldDB" id="A0A0N5CI40"/>
<dbReference type="InterPro" id="IPR000560">
    <property type="entry name" value="His_Pase_clade-2"/>
</dbReference>
<comment type="similarity">
    <text evidence="2">Belongs to the histidine acid phosphatase family.</text>
</comment>
<accession>A0A0N5CI40</accession>
<organism evidence="9 10">
    <name type="scientific">Strongyloides papillosus</name>
    <name type="common">Intestinal threadworm</name>
    <dbReference type="NCBI Taxonomy" id="174720"/>
    <lineage>
        <taxon>Eukaryota</taxon>
        <taxon>Metazoa</taxon>
        <taxon>Ecdysozoa</taxon>
        <taxon>Nematoda</taxon>
        <taxon>Chromadorea</taxon>
        <taxon>Rhabditida</taxon>
        <taxon>Tylenchina</taxon>
        <taxon>Panagrolaimomorpha</taxon>
        <taxon>Strongyloidoidea</taxon>
        <taxon>Strongyloididae</taxon>
        <taxon>Strongyloides</taxon>
    </lineage>
</organism>
<reference evidence="10" key="1">
    <citation type="submission" date="2017-02" db="UniProtKB">
        <authorList>
            <consortium name="WormBaseParasite"/>
        </authorList>
    </citation>
    <scope>IDENTIFICATION</scope>
</reference>
<keyword evidence="9" id="KW-1185">Reference proteome</keyword>
<dbReference type="EC" id="3.1.3.2" evidence="3"/>
<evidence type="ECO:0000256" key="1">
    <source>
        <dbReference type="ARBA" id="ARBA00000032"/>
    </source>
</evidence>
<dbReference type="Proteomes" id="UP000046392">
    <property type="component" value="Unplaced"/>
</dbReference>
<evidence type="ECO:0000256" key="7">
    <source>
        <dbReference type="ARBA" id="ARBA00023180"/>
    </source>
</evidence>
<evidence type="ECO:0000256" key="3">
    <source>
        <dbReference type="ARBA" id="ARBA00012646"/>
    </source>
</evidence>
<sequence length="398" mass="45508">MSNYIFIGNSINLVVIIILSIGLRTLTNVDDKKNLVMVQVVWRHGDRIPTKSYPNDIYKDEAWEAPYGALTQNGILKQEKLGKNLRKIYIESSGFISDKYDPDEIQVRSTKKNRTIESAYANLRGFYNIESSQNIPILTDFFGIDDEWNKGKSCPKLQEVTENAISLVRPKVLEEYKELIDTLKEKAGYTDLDLLDISTLYDILHVQKIIKGALPEWTENGVYEKLQKLTQEIYRLVDGASAFGSPENLDIIKLYEGPLLKTMIQYFDKKEEQLNKDIINPKFRLLSGGVALPDKLKYVAYSGHDFTIDGLSFLMGIDDNLVNEELISDYTATLFYELYKYDDSYEIKILFSRSGAENIIDITDRVMGCKGSKKCLYSDFKNGIKDRIPSDIKSECGY</sequence>
<feature type="transmembrane region" description="Helical" evidence="8">
    <location>
        <begin position="6"/>
        <end position="27"/>
    </location>
</feature>
<evidence type="ECO:0000256" key="4">
    <source>
        <dbReference type="ARBA" id="ARBA00022729"/>
    </source>
</evidence>
<dbReference type="Pfam" id="PF00328">
    <property type="entry name" value="His_Phos_2"/>
    <property type="match status" value="1"/>
</dbReference>
<dbReference type="InterPro" id="IPR050645">
    <property type="entry name" value="Histidine_acid_phosphatase"/>
</dbReference>
<keyword evidence="6" id="KW-1015">Disulfide bond</keyword>
<dbReference type="Gene3D" id="3.40.50.1240">
    <property type="entry name" value="Phosphoglycerate mutase-like"/>
    <property type="match status" value="1"/>
</dbReference>
<keyword evidence="8" id="KW-0472">Membrane</keyword>
<keyword evidence="5" id="KW-0378">Hydrolase</keyword>
<keyword evidence="7" id="KW-0325">Glycoprotein</keyword>
<dbReference type="CDD" id="cd07061">
    <property type="entry name" value="HP_HAP_like"/>
    <property type="match status" value="1"/>
</dbReference>
<evidence type="ECO:0000313" key="10">
    <source>
        <dbReference type="WBParaSite" id="SPAL_0001750200.1"/>
    </source>
</evidence>
<evidence type="ECO:0000256" key="5">
    <source>
        <dbReference type="ARBA" id="ARBA00022801"/>
    </source>
</evidence>
<evidence type="ECO:0000256" key="2">
    <source>
        <dbReference type="ARBA" id="ARBA00005375"/>
    </source>
</evidence>
<proteinExistence type="inferred from homology"/>